<evidence type="ECO:0000256" key="2">
    <source>
        <dbReference type="SAM" id="Phobius"/>
    </source>
</evidence>
<dbReference type="KEGG" id="ovi:T265_15746"/>
<name>A0A074Z0C5_OPIVI</name>
<dbReference type="GeneID" id="20329911"/>
<dbReference type="CTD" id="20329911"/>
<feature type="non-terminal residue" evidence="3">
    <location>
        <position position="289"/>
    </location>
</feature>
<keyword evidence="2" id="KW-0472">Membrane</keyword>
<reference evidence="3 4" key="1">
    <citation type="submission" date="2013-11" db="EMBL/GenBank/DDBJ databases">
        <title>Opisthorchis viverrini - life in the bile duct.</title>
        <authorList>
            <person name="Young N.D."/>
            <person name="Nagarajan N."/>
            <person name="Lin S.J."/>
            <person name="Korhonen P.K."/>
            <person name="Jex A.R."/>
            <person name="Hall R.S."/>
            <person name="Safavi-Hemami H."/>
            <person name="Kaewkong W."/>
            <person name="Bertrand D."/>
            <person name="Gao S."/>
            <person name="Seet Q."/>
            <person name="Wongkham S."/>
            <person name="Teh B.T."/>
            <person name="Wongkham C."/>
            <person name="Intapan P.M."/>
            <person name="Maleewong W."/>
            <person name="Yang X."/>
            <person name="Hu M."/>
            <person name="Wang Z."/>
            <person name="Hofmann A."/>
            <person name="Sternberg P.W."/>
            <person name="Tan P."/>
            <person name="Wang J."/>
            <person name="Gasser R.B."/>
        </authorList>
    </citation>
    <scope>NUCLEOTIDE SEQUENCE [LARGE SCALE GENOMIC DNA]</scope>
</reference>
<gene>
    <name evidence="3" type="ORF">T265_15746</name>
</gene>
<feature type="coiled-coil region" evidence="1">
    <location>
        <begin position="116"/>
        <end position="169"/>
    </location>
</feature>
<evidence type="ECO:0000256" key="1">
    <source>
        <dbReference type="SAM" id="Coils"/>
    </source>
</evidence>
<dbReference type="EMBL" id="KL597471">
    <property type="protein sequence ID" value="KER18927.1"/>
    <property type="molecule type" value="Genomic_DNA"/>
</dbReference>
<accession>A0A074Z0C5</accession>
<keyword evidence="1" id="KW-0175">Coiled coil</keyword>
<protein>
    <submittedName>
        <fullName evidence="3">Uncharacterized protein</fullName>
    </submittedName>
</protein>
<proteinExistence type="predicted"/>
<feature type="transmembrane region" description="Helical" evidence="2">
    <location>
        <begin position="38"/>
        <end position="61"/>
    </location>
</feature>
<keyword evidence="2" id="KW-0812">Transmembrane</keyword>
<dbReference type="AlphaFoldDB" id="A0A074Z0C5"/>
<dbReference type="RefSeq" id="XP_009177326.1">
    <property type="nucleotide sequence ID" value="XM_009179062.1"/>
</dbReference>
<keyword evidence="2" id="KW-1133">Transmembrane helix</keyword>
<organism evidence="3 4">
    <name type="scientific">Opisthorchis viverrini</name>
    <name type="common">Southeast Asian liver fluke</name>
    <dbReference type="NCBI Taxonomy" id="6198"/>
    <lineage>
        <taxon>Eukaryota</taxon>
        <taxon>Metazoa</taxon>
        <taxon>Spiralia</taxon>
        <taxon>Lophotrochozoa</taxon>
        <taxon>Platyhelminthes</taxon>
        <taxon>Trematoda</taxon>
        <taxon>Digenea</taxon>
        <taxon>Opisthorchiida</taxon>
        <taxon>Opisthorchiata</taxon>
        <taxon>Opisthorchiidae</taxon>
        <taxon>Opisthorchis</taxon>
    </lineage>
</organism>
<keyword evidence="4" id="KW-1185">Reference proteome</keyword>
<evidence type="ECO:0000313" key="4">
    <source>
        <dbReference type="Proteomes" id="UP000054324"/>
    </source>
</evidence>
<dbReference type="Proteomes" id="UP000054324">
    <property type="component" value="Unassembled WGS sequence"/>
</dbReference>
<feature type="transmembrane region" description="Helical" evidence="2">
    <location>
        <begin position="207"/>
        <end position="230"/>
    </location>
</feature>
<evidence type="ECO:0000313" key="3">
    <source>
        <dbReference type="EMBL" id="KER18927.1"/>
    </source>
</evidence>
<sequence length="289" mass="33502">MCERQDKITVTRNIHSFILQKSLWKTMDHRTLLQIPPVIMAILSAILILKMFPSILLTLLVSKPNNALFEKNLPASHEDPNIDYRQIGSYRVDELFSKDTFCSLENTFEDILGELRLRLNEKYKSFRDEIQTATKTIVYQEMKSVLLTAQQLRDQVLSLRELVKNQERMIARKDHVIDDLMTDLKRASHIAENNLEVCRAKQEIPPVIMAILSAILILKMFPSILLTLLVSKPNNALFEKNLPASHEDPNIDYRQIGSYRVDELFSKDTFCSLENTFEDILGELRLRLN</sequence>
<dbReference type="OrthoDB" id="10064898at2759"/>
<dbReference type="STRING" id="6198.A0A074Z0C5"/>